<name>A0ABV0T104_9TELE</name>
<sequence length="209" mass="24619">MDQPQHYVSKKGKFWIWDRNSSLGLEDAQLMEEDQHEFDQQIKEEEEEPEYVQIKDALEEPEPVQIKYELEKTEHLQVKDEQDENKPPQINGKQEVVEAPLIGENREETKPFQTKTEMEQPETPQIKDEQEELCLSVEKEHLKLKRETEPIMLNPTYKERENGEPDVNRVQLSVLVSTKPENQNQEKKNYKDIGSSMKKQAEAVVATFR</sequence>
<keyword evidence="3" id="KW-1185">Reference proteome</keyword>
<feature type="compositionally biased region" description="Basic and acidic residues" evidence="1">
    <location>
        <begin position="75"/>
        <end position="86"/>
    </location>
</feature>
<evidence type="ECO:0000313" key="3">
    <source>
        <dbReference type="Proteomes" id="UP001482620"/>
    </source>
</evidence>
<evidence type="ECO:0000313" key="2">
    <source>
        <dbReference type="EMBL" id="MEQ2226474.1"/>
    </source>
</evidence>
<dbReference type="Proteomes" id="UP001482620">
    <property type="component" value="Unassembled WGS sequence"/>
</dbReference>
<feature type="region of interest" description="Disordered" evidence="1">
    <location>
        <begin position="177"/>
        <end position="209"/>
    </location>
</feature>
<reference evidence="2 3" key="1">
    <citation type="submission" date="2021-06" db="EMBL/GenBank/DDBJ databases">
        <authorList>
            <person name="Palmer J.M."/>
        </authorList>
    </citation>
    <scope>NUCLEOTIDE SEQUENCE [LARGE SCALE GENOMIC DNA]</scope>
    <source>
        <strain evidence="3">if_2019</strain>
        <tissue evidence="2">Muscle</tissue>
    </source>
</reference>
<feature type="region of interest" description="Disordered" evidence="1">
    <location>
        <begin position="75"/>
        <end position="129"/>
    </location>
</feature>
<organism evidence="2 3">
    <name type="scientific">Ilyodon furcidens</name>
    <name type="common">goldbreast splitfin</name>
    <dbReference type="NCBI Taxonomy" id="33524"/>
    <lineage>
        <taxon>Eukaryota</taxon>
        <taxon>Metazoa</taxon>
        <taxon>Chordata</taxon>
        <taxon>Craniata</taxon>
        <taxon>Vertebrata</taxon>
        <taxon>Euteleostomi</taxon>
        <taxon>Actinopterygii</taxon>
        <taxon>Neopterygii</taxon>
        <taxon>Teleostei</taxon>
        <taxon>Neoteleostei</taxon>
        <taxon>Acanthomorphata</taxon>
        <taxon>Ovalentaria</taxon>
        <taxon>Atherinomorphae</taxon>
        <taxon>Cyprinodontiformes</taxon>
        <taxon>Goodeidae</taxon>
        <taxon>Ilyodon</taxon>
    </lineage>
</organism>
<proteinExistence type="predicted"/>
<dbReference type="EMBL" id="JAHRIQ010015303">
    <property type="protein sequence ID" value="MEQ2226474.1"/>
    <property type="molecule type" value="Genomic_DNA"/>
</dbReference>
<protein>
    <submittedName>
        <fullName evidence="2">Uncharacterized protein</fullName>
    </submittedName>
</protein>
<accession>A0ABV0T104</accession>
<evidence type="ECO:0000256" key="1">
    <source>
        <dbReference type="SAM" id="MobiDB-lite"/>
    </source>
</evidence>
<gene>
    <name evidence="2" type="ORF">ILYODFUR_027834</name>
</gene>
<comment type="caution">
    <text evidence="2">The sequence shown here is derived from an EMBL/GenBank/DDBJ whole genome shotgun (WGS) entry which is preliminary data.</text>
</comment>